<accession>A0A1Q9DTN4</accession>
<gene>
    <name evidence="1" type="ORF">AK812_SmicGene18997</name>
</gene>
<evidence type="ECO:0000313" key="1">
    <source>
        <dbReference type="EMBL" id="OLP98533.1"/>
    </source>
</evidence>
<evidence type="ECO:0000313" key="2">
    <source>
        <dbReference type="Proteomes" id="UP000186817"/>
    </source>
</evidence>
<dbReference type="Proteomes" id="UP000186817">
    <property type="component" value="Unassembled WGS sequence"/>
</dbReference>
<reference evidence="1 2" key="1">
    <citation type="submission" date="2016-02" db="EMBL/GenBank/DDBJ databases">
        <title>Genome analysis of coral dinoflagellate symbionts highlights evolutionary adaptations to a symbiotic lifestyle.</title>
        <authorList>
            <person name="Aranda M."/>
            <person name="Li Y."/>
            <person name="Liew Y.J."/>
            <person name="Baumgarten S."/>
            <person name="Simakov O."/>
            <person name="Wilson M."/>
            <person name="Piel J."/>
            <person name="Ashoor H."/>
            <person name="Bougouffa S."/>
            <person name="Bajic V.B."/>
            <person name="Ryu T."/>
            <person name="Ravasi T."/>
            <person name="Bayer T."/>
            <person name="Micklem G."/>
            <person name="Kim H."/>
            <person name="Bhak J."/>
            <person name="Lajeunesse T.C."/>
            <person name="Voolstra C.R."/>
        </authorList>
    </citation>
    <scope>NUCLEOTIDE SEQUENCE [LARGE SCALE GENOMIC DNA]</scope>
    <source>
        <strain evidence="1 2">CCMP2467</strain>
    </source>
</reference>
<organism evidence="1 2">
    <name type="scientific">Symbiodinium microadriaticum</name>
    <name type="common">Dinoflagellate</name>
    <name type="synonym">Zooxanthella microadriatica</name>
    <dbReference type="NCBI Taxonomy" id="2951"/>
    <lineage>
        <taxon>Eukaryota</taxon>
        <taxon>Sar</taxon>
        <taxon>Alveolata</taxon>
        <taxon>Dinophyceae</taxon>
        <taxon>Suessiales</taxon>
        <taxon>Symbiodiniaceae</taxon>
        <taxon>Symbiodinium</taxon>
    </lineage>
</organism>
<name>A0A1Q9DTN4_SYMMI</name>
<dbReference type="EMBL" id="LSRX01000392">
    <property type="protein sequence ID" value="OLP98533.1"/>
    <property type="molecule type" value="Genomic_DNA"/>
</dbReference>
<comment type="caution">
    <text evidence="1">The sequence shown here is derived from an EMBL/GenBank/DDBJ whole genome shotgun (WGS) entry which is preliminary data.</text>
</comment>
<dbReference type="AlphaFoldDB" id="A0A1Q9DTN4"/>
<keyword evidence="2" id="KW-1185">Reference proteome</keyword>
<sequence length="76" mass="8260">MWTTPRDFEQLSEHVLACRATHQYRGICITGSITVFVREVVVEARDGGDGMASPCTSPFGTLQEAHFIAVSGGDFV</sequence>
<protein>
    <submittedName>
        <fullName evidence="1">Uncharacterized protein</fullName>
    </submittedName>
</protein>
<proteinExistence type="predicted"/>